<evidence type="ECO:0000313" key="1">
    <source>
        <dbReference type="EMBL" id="KAG0671040.1"/>
    </source>
</evidence>
<organism evidence="1 2">
    <name type="scientific">Maudiozyma exigua</name>
    <name type="common">Yeast</name>
    <name type="synonym">Kazachstania exigua</name>
    <dbReference type="NCBI Taxonomy" id="34358"/>
    <lineage>
        <taxon>Eukaryota</taxon>
        <taxon>Fungi</taxon>
        <taxon>Dikarya</taxon>
        <taxon>Ascomycota</taxon>
        <taxon>Saccharomycotina</taxon>
        <taxon>Saccharomycetes</taxon>
        <taxon>Saccharomycetales</taxon>
        <taxon>Saccharomycetaceae</taxon>
        <taxon>Maudiozyma</taxon>
    </lineage>
</organism>
<evidence type="ECO:0000313" key="2">
    <source>
        <dbReference type="Proteomes" id="UP000750334"/>
    </source>
</evidence>
<dbReference type="AlphaFoldDB" id="A0A9P6WDG3"/>
<dbReference type="EMBL" id="PUHR01000016">
    <property type="protein sequence ID" value="KAG0671040.1"/>
    <property type="molecule type" value="Genomic_DNA"/>
</dbReference>
<dbReference type="Proteomes" id="UP000750334">
    <property type="component" value="Unassembled WGS sequence"/>
</dbReference>
<sequence>MFRRYIEPVLIERIVYDLKHGTKDQNEKQRLAVEAINYLKQLNYTNSPHWDTLLSVSGLPRHPEDASFQSDQTEQCVIIKKIIAHEYVDALRILESGNINQDEYFRRLECIININILNKDYHSIEEISNYFKNNNHSDLEPAEQTALRKIQLVICSSFYLQRRFFECCSTFFKFVEDDPGILDLLRNDDNGFILFRKEEILIMISISCVVSIPLDNYSSFIYLPEVKELFKLYPPLFRCMEYLIQTKFTAFFKYWDKMIGNMCDDSMFLEKSWKFAQFTMRSKLFFFYIRISTRFEISYISRILNVDEIQAKEEIQKLIDSAGLNVVICDDIIKYKYKMLFQDAVETLKESELKIQTLLDDRRMSNRRMKDEIQNDIIESKESIDNYVGGDDHDIDIMDEQSFLNASENDDELHDNNEIIDI</sequence>
<proteinExistence type="predicted"/>
<comment type="caution">
    <text evidence="1">The sequence shown here is derived from an EMBL/GenBank/DDBJ whole genome shotgun (WGS) entry which is preliminary data.</text>
</comment>
<gene>
    <name evidence="1" type="primary">PCI8</name>
    <name evidence="1" type="ORF">C6P45_001327</name>
</gene>
<keyword evidence="2" id="KW-1185">Reference proteome</keyword>
<dbReference type="OrthoDB" id="4033625at2759"/>
<protein>
    <submittedName>
        <fullName evidence="1">COP9 signalosome complex subunit 11</fullName>
    </submittedName>
</protein>
<accession>A0A9P6WDG3</accession>
<reference evidence="1 2" key="1">
    <citation type="submission" date="2020-11" db="EMBL/GenBank/DDBJ databases">
        <title>Kefir isolates.</title>
        <authorList>
            <person name="Marcisauskas S."/>
            <person name="Kim Y."/>
            <person name="Blasche S."/>
        </authorList>
    </citation>
    <scope>NUCLEOTIDE SEQUENCE [LARGE SCALE GENOMIC DNA]</scope>
    <source>
        <strain evidence="1 2">OG2</strain>
    </source>
</reference>
<name>A0A9P6WDG3_MAUEX</name>